<evidence type="ECO:0000313" key="4">
    <source>
        <dbReference type="EMBL" id="KAK6340536.1"/>
    </source>
</evidence>
<feature type="coiled-coil region" evidence="1">
    <location>
        <begin position="451"/>
        <end position="478"/>
    </location>
</feature>
<keyword evidence="1" id="KW-0175">Coiled coil</keyword>
<feature type="region of interest" description="Disordered" evidence="2">
    <location>
        <begin position="328"/>
        <end position="353"/>
    </location>
</feature>
<proteinExistence type="predicted"/>
<dbReference type="AlphaFoldDB" id="A0AAV9UEE9"/>
<reference evidence="4 5" key="1">
    <citation type="submission" date="2019-10" db="EMBL/GenBank/DDBJ databases">
        <authorList>
            <person name="Palmer J.M."/>
        </authorList>
    </citation>
    <scope>NUCLEOTIDE SEQUENCE [LARGE SCALE GENOMIC DNA]</scope>
    <source>
        <strain evidence="4 5">TWF696</strain>
    </source>
</reference>
<keyword evidence="3" id="KW-0732">Signal</keyword>
<evidence type="ECO:0000256" key="1">
    <source>
        <dbReference type="SAM" id="Coils"/>
    </source>
</evidence>
<feature type="region of interest" description="Disordered" evidence="2">
    <location>
        <begin position="570"/>
        <end position="593"/>
    </location>
</feature>
<organism evidence="4 5">
    <name type="scientific">Orbilia brochopaga</name>
    <dbReference type="NCBI Taxonomy" id="3140254"/>
    <lineage>
        <taxon>Eukaryota</taxon>
        <taxon>Fungi</taxon>
        <taxon>Dikarya</taxon>
        <taxon>Ascomycota</taxon>
        <taxon>Pezizomycotina</taxon>
        <taxon>Orbiliomycetes</taxon>
        <taxon>Orbiliales</taxon>
        <taxon>Orbiliaceae</taxon>
        <taxon>Orbilia</taxon>
    </lineage>
</organism>
<feature type="chain" id="PRO_5043810328" evidence="3">
    <location>
        <begin position="26"/>
        <end position="593"/>
    </location>
</feature>
<protein>
    <submittedName>
        <fullName evidence="4">Uncharacterized protein</fullName>
    </submittedName>
</protein>
<dbReference type="EMBL" id="JAVHNQ010000008">
    <property type="protein sequence ID" value="KAK6340536.1"/>
    <property type="molecule type" value="Genomic_DNA"/>
</dbReference>
<dbReference type="Proteomes" id="UP001375240">
    <property type="component" value="Unassembled WGS sequence"/>
</dbReference>
<evidence type="ECO:0000256" key="2">
    <source>
        <dbReference type="SAM" id="MobiDB-lite"/>
    </source>
</evidence>
<sequence>MPHAARILRSSSALFFIRFLSVADAYYIASVRSSPTQPQGRPQWGWLPLAPVIPGAPPPCHVAGSEELGWLQAIGVINQAAPPPGLFPGNTEGFIFYDGPDCRKELSQKMLYIKFDPTSPNPQVANLRNLDWSADPENQMNLADNKYWSFREVYSQADDKDVPAIPLEIDLPDAFVYPMEAYIDNEGNQEWIGEVLPDSVTTIEIPDAGPMNDPSLLAFDSLVSLMSALGQDIATQQQLMQYTADDFPGSRGFAGERLARLGTQQGSPSRMLNVGTQSMQPSLLWVPAQGGGLQMAVETNANQQTPEQDDIQNEIRLFLAGQDRMGPAVDAGDFRGRSRHPFYSPPETPEEAISDTDLTELQLSLENPSDIPSDQFDPIRLSAEIQSRWAGLVRDNGDLLQMADWNDIGQGMLELVSEGIRLLRNGQEWIDNLVGTTDRLVGAQQSLLAAVDDAVARREQLEVQYQAAIDEIEAMTEEARNAIIPTADQTAIVEQAPAMADAAVQEFNTRVAPIDFEIRTYASSMNENERDFSGYILRLFAHLQRIEIRLREIRQELDLDDVVEIVGLPANQQNEGEGPRTPTDVNDGGMGGV</sequence>
<keyword evidence="5" id="KW-1185">Reference proteome</keyword>
<evidence type="ECO:0000256" key="3">
    <source>
        <dbReference type="SAM" id="SignalP"/>
    </source>
</evidence>
<gene>
    <name evidence="4" type="ORF">TWF696_008862</name>
</gene>
<accession>A0AAV9UEE9</accession>
<name>A0AAV9UEE9_9PEZI</name>
<evidence type="ECO:0000313" key="5">
    <source>
        <dbReference type="Proteomes" id="UP001375240"/>
    </source>
</evidence>
<feature type="signal peptide" evidence="3">
    <location>
        <begin position="1"/>
        <end position="25"/>
    </location>
</feature>
<comment type="caution">
    <text evidence="4">The sequence shown here is derived from an EMBL/GenBank/DDBJ whole genome shotgun (WGS) entry which is preliminary data.</text>
</comment>